<proteinExistence type="predicted"/>
<comment type="subcellular location">
    <subcellularLocation>
        <location evidence="1">Cell envelope</location>
    </subcellularLocation>
</comment>
<evidence type="ECO:0000256" key="5">
    <source>
        <dbReference type="SAM" id="SignalP"/>
    </source>
</evidence>
<evidence type="ECO:0000256" key="3">
    <source>
        <dbReference type="ARBA" id="ARBA00022729"/>
    </source>
</evidence>
<dbReference type="Proteomes" id="UP000219050">
    <property type="component" value="Chromosome"/>
</dbReference>
<dbReference type="GO" id="GO:0042597">
    <property type="term" value="C:periplasmic space"/>
    <property type="evidence" value="ECO:0007669"/>
    <property type="project" value="InterPro"/>
</dbReference>
<evidence type="ECO:0000256" key="4">
    <source>
        <dbReference type="ARBA" id="ARBA00023008"/>
    </source>
</evidence>
<dbReference type="GO" id="GO:0030313">
    <property type="term" value="C:cell envelope"/>
    <property type="evidence" value="ECO:0007669"/>
    <property type="project" value="UniProtKB-SubCell"/>
</dbReference>
<dbReference type="InterPro" id="IPR014755">
    <property type="entry name" value="Cu-Rt/internalin_Ig-like"/>
</dbReference>
<keyword evidence="8" id="KW-1185">Reference proteome</keyword>
<feature type="domain" description="CopC" evidence="6">
    <location>
        <begin position="27"/>
        <end position="119"/>
    </location>
</feature>
<dbReference type="EMBL" id="CP021404">
    <property type="protein sequence ID" value="ATI40901.1"/>
    <property type="molecule type" value="Genomic_DNA"/>
</dbReference>
<evidence type="ECO:0000256" key="2">
    <source>
        <dbReference type="ARBA" id="ARBA00022723"/>
    </source>
</evidence>
<evidence type="ECO:0000313" key="7">
    <source>
        <dbReference type="EMBL" id="ATI40901.1"/>
    </source>
</evidence>
<dbReference type="InterPro" id="IPR014756">
    <property type="entry name" value="Ig_E-set"/>
</dbReference>
<accession>A0A291LW23</accession>
<dbReference type="SUPFAM" id="SSF81296">
    <property type="entry name" value="E set domains"/>
    <property type="match status" value="1"/>
</dbReference>
<evidence type="ECO:0000259" key="6">
    <source>
        <dbReference type="Pfam" id="PF04234"/>
    </source>
</evidence>
<dbReference type="Gene3D" id="2.60.40.1220">
    <property type="match status" value="1"/>
</dbReference>
<dbReference type="InterPro" id="IPR007348">
    <property type="entry name" value="CopC_dom"/>
</dbReference>
<dbReference type="Pfam" id="PF04234">
    <property type="entry name" value="CopC"/>
    <property type="match status" value="1"/>
</dbReference>
<dbReference type="KEGG" id="cmag:CBW24_02055"/>
<dbReference type="PANTHER" id="PTHR34820">
    <property type="entry name" value="INNER MEMBRANE PROTEIN YEBZ"/>
    <property type="match status" value="1"/>
</dbReference>
<dbReference type="GO" id="GO:0005507">
    <property type="term" value="F:copper ion binding"/>
    <property type="evidence" value="ECO:0007669"/>
    <property type="project" value="InterPro"/>
</dbReference>
<dbReference type="AlphaFoldDB" id="A0A291LW23"/>
<organism evidence="7 8">
    <name type="scientific">Pacificitalea manganoxidans</name>
    <dbReference type="NCBI Taxonomy" id="1411902"/>
    <lineage>
        <taxon>Bacteria</taxon>
        <taxon>Pseudomonadati</taxon>
        <taxon>Pseudomonadota</taxon>
        <taxon>Alphaproteobacteria</taxon>
        <taxon>Rhodobacterales</taxon>
        <taxon>Paracoccaceae</taxon>
        <taxon>Pacificitalea</taxon>
    </lineage>
</organism>
<sequence length="121" mass="12857">MKNFGTFQKAIALAVGLSLSASLAMAHEGKMMTMPANGATVAANTKVMHLMFDAPMKITTVTMTDPRGKTMKVKGPAANQAVKVWEGQLPRLAAGAYKIDWRGMSPDGHAMNGTFGFNVGR</sequence>
<reference evidence="7 8" key="1">
    <citation type="submission" date="2017-05" db="EMBL/GenBank/DDBJ databases">
        <title>Comparative genomic and metabolic analysis of manganese-oxidizing mechanisms in Celeribater manganoxidans DY25T: its adaption to the environment of polymetallic nodule.</title>
        <authorList>
            <person name="Wang X."/>
        </authorList>
    </citation>
    <scope>NUCLEOTIDE SEQUENCE [LARGE SCALE GENOMIC DNA]</scope>
    <source>
        <strain evidence="7 8">DY25</strain>
    </source>
</reference>
<protein>
    <recommendedName>
        <fullName evidence="6">CopC domain-containing protein</fullName>
    </recommendedName>
</protein>
<evidence type="ECO:0000313" key="8">
    <source>
        <dbReference type="Proteomes" id="UP000219050"/>
    </source>
</evidence>
<dbReference type="PANTHER" id="PTHR34820:SF4">
    <property type="entry name" value="INNER MEMBRANE PROTEIN YEBZ"/>
    <property type="match status" value="1"/>
</dbReference>
<keyword evidence="3 5" id="KW-0732">Signal</keyword>
<dbReference type="GO" id="GO:0046688">
    <property type="term" value="P:response to copper ion"/>
    <property type="evidence" value="ECO:0007669"/>
    <property type="project" value="InterPro"/>
</dbReference>
<dbReference type="InterPro" id="IPR032694">
    <property type="entry name" value="CopC/D"/>
</dbReference>
<name>A0A291LW23_9RHOB</name>
<dbReference type="RefSeq" id="WP_088662504.1">
    <property type="nucleotide sequence ID" value="NZ_CP021404.1"/>
</dbReference>
<evidence type="ECO:0000256" key="1">
    <source>
        <dbReference type="ARBA" id="ARBA00004196"/>
    </source>
</evidence>
<keyword evidence="4" id="KW-0186">Copper</keyword>
<dbReference type="GO" id="GO:0006825">
    <property type="term" value="P:copper ion transport"/>
    <property type="evidence" value="ECO:0007669"/>
    <property type="project" value="InterPro"/>
</dbReference>
<feature type="signal peptide" evidence="5">
    <location>
        <begin position="1"/>
        <end position="26"/>
    </location>
</feature>
<dbReference type="OrthoDB" id="9796814at2"/>
<feature type="chain" id="PRO_5012651747" description="CopC domain-containing protein" evidence="5">
    <location>
        <begin position="27"/>
        <end position="121"/>
    </location>
</feature>
<dbReference type="GO" id="GO:0005886">
    <property type="term" value="C:plasma membrane"/>
    <property type="evidence" value="ECO:0007669"/>
    <property type="project" value="TreeGrafter"/>
</dbReference>
<gene>
    <name evidence="7" type="ORF">CBW24_02055</name>
</gene>
<keyword evidence="2" id="KW-0479">Metal-binding</keyword>